<protein>
    <recommendedName>
        <fullName evidence="5">RabBD domain-containing protein</fullName>
    </recommendedName>
</protein>
<dbReference type="InterPro" id="IPR013083">
    <property type="entry name" value="Znf_RING/FYVE/PHD"/>
</dbReference>
<keyword evidence="3" id="KW-0175">Coiled coil</keyword>
<feature type="region of interest" description="Disordered" evidence="4">
    <location>
        <begin position="139"/>
        <end position="352"/>
    </location>
</feature>
<evidence type="ECO:0000256" key="1">
    <source>
        <dbReference type="ARBA" id="ARBA00004556"/>
    </source>
</evidence>
<dbReference type="HOGENOM" id="CLU_788793_0_0_1"/>
<evidence type="ECO:0000256" key="4">
    <source>
        <dbReference type="SAM" id="MobiDB-lite"/>
    </source>
</evidence>
<dbReference type="GO" id="GO:0048471">
    <property type="term" value="C:perinuclear region of cytoplasm"/>
    <property type="evidence" value="ECO:0007669"/>
    <property type="project" value="UniProtKB-SubCell"/>
</dbReference>
<dbReference type="EMBL" id="EAAA01001343">
    <property type="status" value="NOT_ANNOTATED_CDS"/>
    <property type="molecule type" value="Genomic_DNA"/>
</dbReference>
<dbReference type="GeneTree" id="ENSGT00940000167198"/>
<dbReference type="AlphaFoldDB" id="F6YG06"/>
<dbReference type="GO" id="GO:0031267">
    <property type="term" value="F:small GTPase binding"/>
    <property type="evidence" value="ECO:0007669"/>
    <property type="project" value="InterPro"/>
</dbReference>
<dbReference type="Ensembl" id="ENSCINT00000008774.3">
    <property type="protein sequence ID" value="ENSCINP00000008774.3"/>
    <property type="gene ID" value="ENSCING00000004253.3"/>
</dbReference>
<dbReference type="PANTHER" id="PTHR14555:SF6">
    <property type="entry name" value="RAB EFFECTOR MYRIP"/>
    <property type="match status" value="1"/>
</dbReference>
<keyword evidence="7" id="KW-1185">Reference proteome</keyword>
<dbReference type="InterPro" id="IPR051745">
    <property type="entry name" value="Intracell_Transport_Effector"/>
</dbReference>
<name>F6YG06_CIOIN</name>
<dbReference type="OMA" id="CAMADTI"/>
<dbReference type="STRING" id="7719.ENSCINP00000008774"/>
<feature type="compositionally biased region" description="Low complexity" evidence="4">
    <location>
        <begin position="177"/>
        <end position="189"/>
    </location>
</feature>
<reference evidence="7" key="1">
    <citation type="journal article" date="2002" name="Science">
        <title>The draft genome of Ciona intestinalis: insights into chordate and vertebrate origins.</title>
        <authorList>
            <person name="Dehal P."/>
            <person name="Satou Y."/>
            <person name="Campbell R.K."/>
            <person name="Chapman J."/>
            <person name="Degnan B."/>
            <person name="De Tomaso A."/>
            <person name="Davidson B."/>
            <person name="Di Gregorio A."/>
            <person name="Gelpke M."/>
            <person name="Goodstein D.M."/>
            <person name="Harafuji N."/>
            <person name="Hastings K.E."/>
            <person name="Ho I."/>
            <person name="Hotta K."/>
            <person name="Huang W."/>
            <person name="Kawashima T."/>
            <person name="Lemaire P."/>
            <person name="Martinez D."/>
            <person name="Meinertzhagen I.A."/>
            <person name="Necula S."/>
            <person name="Nonaka M."/>
            <person name="Putnam N."/>
            <person name="Rash S."/>
            <person name="Saiga H."/>
            <person name="Satake M."/>
            <person name="Terry A."/>
            <person name="Yamada L."/>
            <person name="Wang H.G."/>
            <person name="Awazu S."/>
            <person name="Azumi K."/>
            <person name="Boore J."/>
            <person name="Branno M."/>
            <person name="Chin-Bow S."/>
            <person name="DeSantis R."/>
            <person name="Doyle S."/>
            <person name="Francino P."/>
            <person name="Keys D.N."/>
            <person name="Haga S."/>
            <person name="Hayashi H."/>
            <person name="Hino K."/>
            <person name="Imai K.S."/>
            <person name="Inaba K."/>
            <person name="Kano S."/>
            <person name="Kobayashi K."/>
            <person name="Kobayashi M."/>
            <person name="Lee B.I."/>
            <person name="Makabe K.W."/>
            <person name="Manohar C."/>
            <person name="Matassi G."/>
            <person name="Medina M."/>
            <person name="Mochizuki Y."/>
            <person name="Mount S."/>
            <person name="Morishita T."/>
            <person name="Miura S."/>
            <person name="Nakayama A."/>
            <person name="Nishizaka S."/>
            <person name="Nomoto H."/>
            <person name="Ohta F."/>
            <person name="Oishi K."/>
            <person name="Rigoutsos I."/>
            <person name="Sano M."/>
            <person name="Sasaki A."/>
            <person name="Sasakura Y."/>
            <person name="Shoguchi E."/>
            <person name="Shin-i T."/>
            <person name="Spagnuolo A."/>
            <person name="Stainier D."/>
            <person name="Suzuki M.M."/>
            <person name="Tassy O."/>
            <person name="Takatori N."/>
            <person name="Tokuoka M."/>
            <person name="Yagi K."/>
            <person name="Yoshizaki F."/>
            <person name="Wada S."/>
            <person name="Zhang C."/>
            <person name="Hyatt P.D."/>
            <person name="Larimer F."/>
            <person name="Detter C."/>
            <person name="Doggett N."/>
            <person name="Glavina T."/>
            <person name="Hawkins T."/>
            <person name="Richardson P."/>
            <person name="Lucas S."/>
            <person name="Kohara Y."/>
            <person name="Levine M."/>
            <person name="Satoh N."/>
            <person name="Rokhsar D.S."/>
        </authorList>
    </citation>
    <scope>NUCLEOTIDE SEQUENCE [LARGE SCALE GENOMIC DNA]</scope>
</reference>
<feature type="coiled-coil region" evidence="3">
    <location>
        <begin position="24"/>
        <end position="51"/>
    </location>
</feature>
<sequence length="352" mass="39454">MAWLESVDVGFLTETERDMILDVLKRDEKLRLQEQQRVMKLKKELRGIKRKGAKNVEVNYPTNICERCKMKTGFIVNKAQNCPVCKHKICQDCRIEHKSLWMCLVCFAEVKIKAETGEWFYDMMRAELKQMSEGSILLKHAVGKPRPTQKTTMTSRDRVAPSITYTAPSQSSSKPYSDLSESDLTSSSSKQDIVRVGSCESIGSSTESHSQAYSTRSNRQGPAETGFISSLRSTRSKESYLSDSEQSTTSSMYSPLHSTHGPHYSSLPRSRLPPLPYNDPATSLRNKSKSQTLPITSRPSEQITIVRSSSISDIASEKEDAVSSKGNSQMRKKFRSAGKKLMSQKSLSKSVP</sequence>
<dbReference type="InParanoid" id="F6YG06"/>
<keyword evidence="2" id="KW-0963">Cytoplasm</keyword>
<dbReference type="Pfam" id="PF02318">
    <property type="entry name" value="FYVE_2"/>
    <property type="match status" value="1"/>
</dbReference>
<dbReference type="InterPro" id="IPR010911">
    <property type="entry name" value="Rab_BD"/>
</dbReference>
<dbReference type="PANTHER" id="PTHR14555">
    <property type="entry name" value="MYELIN-ASSOCIATED OLIGODENDROCYTIC BASIC PROTEIN MOBP -RELATED"/>
    <property type="match status" value="1"/>
</dbReference>
<evidence type="ECO:0000313" key="6">
    <source>
        <dbReference type="Ensembl" id="ENSCINP00000008774.3"/>
    </source>
</evidence>
<reference evidence="6" key="4">
    <citation type="submission" date="2025-09" db="UniProtKB">
        <authorList>
            <consortium name="Ensembl"/>
        </authorList>
    </citation>
    <scope>IDENTIFICATION</scope>
</reference>
<feature type="compositionally biased region" description="Polar residues" evidence="4">
    <location>
        <begin position="280"/>
        <end position="313"/>
    </location>
</feature>
<reference evidence="6" key="2">
    <citation type="journal article" date="2008" name="Genome Biol.">
        <title>Improved genome assembly and evidence-based global gene model set for the chordate Ciona intestinalis: new insight into intron and operon populations.</title>
        <authorList>
            <person name="Satou Y."/>
            <person name="Mineta K."/>
            <person name="Ogasawara M."/>
            <person name="Sasakura Y."/>
            <person name="Shoguchi E."/>
            <person name="Ueno K."/>
            <person name="Yamada L."/>
            <person name="Matsumoto J."/>
            <person name="Wasserscheid J."/>
            <person name="Dewar K."/>
            <person name="Wiley G.B."/>
            <person name="Macmil S.L."/>
            <person name="Roe B.A."/>
            <person name="Zeller R.W."/>
            <person name="Hastings K.E."/>
            <person name="Lemaire P."/>
            <person name="Lindquist E."/>
            <person name="Endo T."/>
            <person name="Hotta K."/>
            <person name="Inaba K."/>
        </authorList>
    </citation>
    <scope>NUCLEOTIDE SEQUENCE [LARGE SCALE GENOMIC DNA]</scope>
    <source>
        <strain evidence="6">wild type</strain>
    </source>
</reference>
<evidence type="ECO:0000259" key="5">
    <source>
        <dbReference type="PROSITE" id="PS50916"/>
    </source>
</evidence>
<dbReference type="GO" id="GO:0006886">
    <property type="term" value="P:intracellular protein transport"/>
    <property type="evidence" value="ECO:0007669"/>
    <property type="project" value="InterPro"/>
</dbReference>
<feature type="compositionally biased region" description="Polar residues" evidence="4">
    <location>
        <begin position="241"/>
        <end position="257"/>
    </location>
</feature>
<dbReference type="PROSITE" id="PS50916">
    <property type="entry name" value="RABBD"/>
    <property type="match status" value="1"/>
</dbReference>
<dbReference type="Proteomes" id="UP000008144">
    <property type="component" value="Chromosome 2"/>
</dbReference>
<feature type="compositionally biased region" description="Polar residues" evidence="4">
    <location>
        <begin position="201"/>
        <end position="220"/>
    </location>
</feature>
<comment type="subcellular location">
    <subcellularLocation>
        <location evidence="1">Cytoplasm</location>
        <location evidence="1">Perinuclear region</location>
    </subcellularLocation>
</comment>
<dbReference type="CDD" id="cd15747">
    <property type="entry name" value="FYVE_Slp3_4_5"/>
    <property type="match status" value="1"/>
</dbReference>
<dbReference type="SUPFAM" id="SSF57903">
    <property type="entry name" value="FYVE/PHD zinc finger"/>
    <property type="match status" value="1"/>
</dbReference>
<evidence type="ECO:0000313" key="7">
    <source>
        <dbReference type="Proteomes" id="UP000008144"/>
    </source>
</evidence>
<proteinExistence type="predicted"/>
<accession>F6YG06</accession>
<feature type="compositionally biased region" description="Polar residues" evidence="4">
    <location>
        <begin position="163"/>
        <end position="175"/>
    </location>
</feature>
<dbReference type="FunFam" id="3.30.40.10:FF:000018">
    <property type="entry name" value="Synaptotagmin-like 5, isoform CRA_a"/>
    <property type="match status" value="1"/>
</dbReference>
<dbReference type="InterPro" id="IPR041282">
    <property type="entry name" value="FYVE_2"/>
</dbReference>
<evidence type="ECO:0000256" key="2">
    <source>
        <dbReference type="ARBA" id="ARBA00022490"/>
    </source>
</evidence>
<organism evidence="6 7">
    <name type="scientific">Ciona intestinalis</name>
    <name type="common">Transparent sea squirt</name>
    <name type="synonym">Ascidia intestinalis</name>
    <dbReference type="NCBI Taxonomy" id="7719"/>
    <lineage>
        <taxon>Eukaryota</taxon>
        <taxon>Metazoa</taxon>
        <taxon>Chordata</taxon>
        <taxon>Tunicata</taxon>
        <taxon>Ascidiacea</taxon>
        <taxon>Phlebobranchia</taxon>
        <taxon>Cionidae</taxon>
        <taxon>Ciona</taxon>
    </lineage>
</organism>
<evidence type="ECO:0000256" key="3">
    <source>
        <dbReference type="SAM" id="Coils"/>
    </source>
</evidence>
<feature type="compositionally biased region" description="Low complexity" evidence="4">
    <location>
        <begin position="339"/>
        <end position="352"/>
    </location>
</feature>
<reference evidence="6" key="3">
    <citation type="submission" date="2025-08" db="UniProtKB">
        <authorList>
            <consortium name="Ensembl"/>
        </authorList>
    </citation>
    <scope>IDENTIFICATION</scope>
</reference>
<dbReference type="InterPro" id="IPR011011">
    <property type="entry name" value="Znf_FYVE_PHD"/>
</dbReference>
<feature type="domain" description="RabBD" evidence="5">
    <location>
        <begin position="6"/>
        <end position="123"/>
    </location>
</feature>
<dbReference type="Gene3D" id="3.30.40.10">
    <property type="entry name" value="Zinc/RING finger domain, C3HC4 (zinc finger)"/>
    <property type="match status" value="1"/>
</dbReference>